<dbReference type="SMART" id="SM00448">
    <property type="entry name" value="REC"/>
    <property type="match status" value="1"/>
</dbReference>
<evidence type="ECO:0000259" key="8">
    <source>
        <dbReference type="PROSITE" id="PS01124"/>
    </source>
</evidence>
<dbReference type="SMART" id="SM00342">
    <property type="entry name" value="HTH_ARAC"/>
    <property type="match status" value="1"/>
</dbReference>
<dbReference type="SMART" id="SM00387">
    <property type="entry name" value="HATPase_c"/>
    <property type="match status" value="1"/>
</dbReference>
<dbReference type="InterPro" id="IPR005467">
    <property type="entry name" value="His_kinase_dom"/>
</dbReference>
<dbReference type="InterPro" id="IPR004358">
    <property type="entry name" value="Sig_transdc_His_kin-like_C"/>
</dbReference>
<feature type="domain" description="HTH araC/xylS-type" evidence="8">
    <location>
        <begin position="1256"/>
        <end position="1355"/>
    </location>
</feature>
<proteinExistence type="predicted"/>
<keyword evidence="5" id="KW-0238">DNA-binding</keyword>
<dbReference type="PROSITE" id="PS00041">
    <property type="entry name" value="HTH_ARAC_FAMILY_1"/>
    <property type="match status" value="1"/>
</dbReference>
<comment type="caution">
    <text evidence="11">The sequence shown here is derived from an EMBL/GenBank/DDBJ whole genome shotgun (WGS) entry which is preliminary data.</text>
</comment>
<keyword evidence="6" id="KW-0804">Transcription</keyword>
<dbReference type="Proteomes" id="UP001597032">
    <property type="component" value="Unassembled WGS sequence"/>
</dbReference>
<dbReference type="InterPro" id="IPR018060">
    <property type="entry name" value="HTH_AraC"/>
</dbReference>
<evidence type="ECO:0000256" key="1">
    <source>
        <dbReference type="ARBA" id="ARBA00000085"/>
    </source>
</evidence>
<dbReference type="SMART" id="SM00388">
    <property type="entry name" value="HisKA"/>
    <property type="match status" value="1"/>
</dbReference>
<evidence type="ECO:0000313" key="11">
    <source>
        <dbReference type="EMBL" id="MFD0762733.1"/>
    </source>
</evidence>
<dbReference type="Gene3D" id="3.30.565.10">
    <property type="entry name" value="Histidine kinase-like ATPase, C-terminal domain"/>
    <property type="match status" value="1"/>
</dbReference>
<dbReference type="CDD" id="cd00082">
    <property type="entry name" value="HisKA"/>
    <property type="match status" value="1"/>
</dbReference>
<dbReference type="InterPro" id="IPR011006">
    <property type="entry name" value="CheY-like_superfamily"/>
</dbReference>
<dbReference type="InterPro" id="IPR013783">
    <property type="entry name" value="Ig-like_fold"/>
</dbReference>
<dbReference type="InterPro" id="IPR001789">
    <property type="entry name" value="Sig_transdc_resp-reg_receiver"/>
</dbReference>
<dbReference type="RefSeq" id="WP_298288740.1">
    <property type="nucleotide sequence ID" value="NZ_JBHTIC010000018.1"/>
</dbReference>
<keyword evidence="3 7" id="KW-0597">Phosphoprotein</keyword>
<evidence type="ECO:0000256" key="5">
    <source>
        <dbReference type="ARBA" id="ARBA00023125"/>
    </source>
</evidence>
<sequence>MTKPILKSFKNEKRSFKLLFTTIYLLLNSLNFIGQEHYNFIHLSPTQNKRALYISEIIQDQNGYIWLNYSSGYAKYDGNNYFYTSINEIFEQKESDDYINDITKDFKNNIWITTKNGLAAICDTLGNYKQIDAIKGKPVQVIHTTKKSVVLGTKKGDIYKYNYTDNKLHKITSIPNIAYNVLEILQIVETESNDLFISTEKGKIFHYSNKENKLSILNGPFSDYPGNLYITVDLSNKLWIGTETFGLFVYDINEKKFVQDALFKKPIYKIKNEMFITLYCDSKGYIWAGTDGGGLYRIHSQKGTIQLYTHQNNNKFSLSSNTVIDIYEDAHENIWVATNYGGLNILPEVNNKINYYEGSANNTPSRVLSIYKSKNGTLWAGTDGTGLTEIKTVNGVSSKKQYFTSNQQKKGFYIQSIIEDDISNMWIGTYKNGLWHYNSKNKTFNNIPIKNSLLQKASDVRSVFKDSKGRIWVASNLSLTIYSSNLKLLASFDNNTKGLKGSIAESFIEDKKGTIWIGYFKGGLFRFDENVSDIKNSSFAYVSYYNEKEYSNDIPGIKFMELDSLGFIWLINSHGKLFKYDPTKNKYESFQNCPSFKNIDLRSVLAENENNLWLSSSNGILHFNIKDSIVNKYLGIDGLQDNFFLPRSAFKDDEGILYFGGINGLNSFKPNEISKKESKAKLYIHSLEILNQPADSLIPKQITSNIAYLKKIKLQPNQSSFSFRFSAIDNVLNPNYNYAYRLLGFNDEWITAKKEQLATYTNIPSGNYTFEVKASSKNGVWNIPPKKIDIRITQPLWNKPIAYFFYFLILAFIGLLIKKWYDLKKKLISETISYNKEKELHALKMNFFAKMSHEIQTPLTLISSPIDNMLMRAEENGNLLLKQRLQIISNNVKRLSRIVFELTTVRNKELDKIRLFVTKNNLCKEINDIALSFKEQARLKHIDFTINCPKNISEVWYDKDKFEHIIYNLLANAFKFTPKEGNIQLIALPINNKNSIKIAVSDSGPGISKEEMKNIFTLFYQSKAGKKNKGTGIGLALTKELIDLHRGKIEVNSSTIEGTTFTVTLPITKDAYLEEERIVTEETNTYNIKAIEEEVQNTEKPNNLKHHKTILIVEDNFELQHLLKDLFSPIYNVILAENGKEGYYYAKSNHPDIILSDIMMPELDGIEMCTLLQKDKLTKHIPIVLLTAKNSTKSKILGLKSGAIEFINKPFNTNELLLKINNIIKSTEHIISNFKKEVISNPEINIDKSNDDIFLENLIAAINSKIENPNFKMEELAEALNVSYSVLYRKCQALTGEGLVDLVRLLRLKKAAIVIAKYGYSISEAAYISGFNDPKYFSKCFKKHFGKTPNTFKKEALQTGSENYLKKYKLDTYA</sequence>
<dbReference type="InterPro" id="IPR015943">
    <property type="entry name" value="WD40/YVTN_repeat-like_dom_sf"/>
</dbReference>
<keyword evidence="12" id="KW-1185">Reference proteome</keyword>
<dbReference type="PANTHER" id="PTHR43547">
    <property type="entry name" value="TWO-COMPONENT HISTIDINE KINASE"/>
    <property type="match status" value="1"/>
</dbReference>
<feature type="domain" description="Response regulatory" evidence="10">
    <location>
        <begin position="1109"/>
        <end position="1224"/>
    </location>
</feature>
<dbReference type="Pfam" id="PF02518">
    <property type="entry name" value="HATPase_c"/>
    <property type="match status" value="1"/>
</dbReference>
<comment type="catalytic activity">
    <reaction evidence="1">
        <text>ATP + protein L-histidine = ADP + protein N-phospho-L-histidine.</text>
        <dbReference type="EC" id="2.7.13.3"/>
    </reaction>
</comment>
<protein>
    <recommendedName>
        <fullName evidence="2">histidine kinase</fullName>
        <ecNumber evidence="2">2.7.13.3</ecNumber>
    </recommendedName>
</protein>
<dbReference type="Gene3D" id="2.60.40.10">
    <property type="entry name" value="Immunoglobulins"/>
    <property type="match status" value="1"/>
</dbReference>
<dbReference type="InterPro" id="IPR011123">
    <property type="entry name" value="Y_Y_Y"/>
</dbReference>
<evidence type="ECO:0000259" key="10">
    <source>
        <dbReference type="PROSITE" id="PS50110"/>
    </source>
</evidence>
<dbReference type="Pfam" id="PF07495">
    <property type="entry name" value="Y_Y_Y"/>
    <property type="match status" value="1"/>
</dbReference>
<dbReference type="EC" id="2.7.13.3" evidence="2"/>
<dbReference type="InterPro" id="IPR036097">
    <property type="entry name" value="HisK_dim/P_sf"/>
</dbReference>
<evidence type="ECO:0000256" key="2">
    <source>
        <dbReference type="ARBA" id="ARBA00012438"/>
    </source>
</evidence>
<evidence type="ECO:0000256" key="3">
    <source>
        <dbReference type="ARBA" id="ARBA00022553"/>
    </source>
</evidence>
<evidence type="ECO:0000256" key="6">
    <source>
        <dbReference type="ARBA" id="ARBA00023163"/>
    </source>
</evidence>
<dbReference type="PROSITE" id="PS01124">
    <property type="entry name" value="HTH_ARAC_FAMILY_2"/>
    <property type="match status" value="1"/>
</dbReference>
<dbReference type="PROSITE" id="PS50109">
    <property type="entry name" value="HIS_KIN"/>
    <property type="match status" value="1"/>
</dbReference>
<dbReference type="Gene3D" id="3.40.50.2300">
    <property type="match status" value="1"/>
</dbReference>
<dbReference type="Gene3D" id="2.130.10.10">
    <property type="entry name" value="YVTN repeat-like/Quinoprotein amine dehydrogenase"/>
    <property type="match status" value="2"/>
</dbReference>
<accession>A0ABW2Z7R9</accession>
<dbReference type="SUPFAM" id="SSF63829">
    <property type="entry name" value="Calcium-dependent phosphotriesterase"/>
    <property type="match status" value="2"/>
</dbReference>
<dbReference type="SUPFAM" id="SSF46689">
    <property type="entry name" value="Homeodomain-like"/>
    <property type="match status" value="1"/>
</dbReference>
<reference evidence="12" key="1">
    <citation type="journal article" date="2019" name="Int. J. Syst. Evol. Microbiol.">
        <title>The Global Catalogue of Microorganisms (GCM) 10K type strain sequencing project: providing services to taxonomists for standard genome sequencing and annotation.</title>
        <authorList>
            <consortium name="The Broad Institute Genomics Platform"/>
            <consortium name="The Broad Institute Genome Sequencing Center for Infectious Disease"/>
            <person name="Wu L."/>
            <person name="Ma J."/>
        </authorList>
    </citation>
    <scope>NUCLEOTIDE SEQUENCE [LARGE SCALE GENOMIC DNA]</scope>
    <source>
        <strain evidence="12">CCUG 60022</strain>
    </source>
</reference>
<dbReference type="SUPFAM" id="SSF55874">
    <property type="entry name" value="ATPase domain of HSP90 chaperone/DNA topoisomerase II/histidine kinase"/>
    <property type="match status" value="1"/>
</dbReference>
<dbReference type="EMBL" id="JBHTIC010000018">
    <property type="protein sequence ID" value="MFD0762733.1"/>
    <property type="molecule type" value="Genomic_DNA"/>
</dbReference>
<dbReference type="InterPro" id="IPR003661">
    <property type="entry name" value="HisK_dim/P_dom"/>
</dbReference>
<dbReference type="Pfam" id="PF00512">
    <property type="entry name" value="HisKA"/>
    <property type="match status" value="1"/>
</dbReference>
<dbReference type="Pfam" id="PF07494">
    <property type="entry name" value="Reg_prop"/>
    <property type="match status" value="1"/>
</dbReference>
<dbReference type="PROSITE" id="PS50110">
    <property type="entry name" value="RESPONSE_REGULATORY"/>
    <property type="match status" value="1"/>
</dbReference>
<keyword evidence="4" id="KW-0805">Transcription regulation</keyword>
<evidence type="ECO:0000256" key="4">
    <source>
        <dbReference type="ARBA" id="ARBA00023015"/>
    </source>
</evidence>
<dbReference type="PANTHER" id="PTHR43547:SF2">
    <property type="entry name" value="HYBRID SIGNAL TRANSDUCTION HISTIDINE KINASE C"/>
    <property type="match status" value="1"/>
</dbReference>
<organism evidence="11 12">
    <name type="scientific">Lutibacter aestuarii</name>
    <dbReference type="NCBI Taxonomy" id="861111"/>
    <lineage>
        <taxon>Bacteria</taxon>
        <taxon>Pseudomonadati</taxon>
        <taxon>Bacteroidota</taxon>
        <taxon>Flavobacteriia</taxon>
        <taxon>Flavobacteriales</taxon>
        <taxon>Flavobacteriaceae</taxon>
        <taxon>Lutibacter</taxon>
    </lineage>
</organism>
<dbReference type="PRINTS" id="PR00344">
    <property type="entry name" value="BCTRLSENSOR"/>
</dbReference>
<evidence type="ECO:0000313" key="12">
    <source>
        <dbReference type="Proteomes" id="UP001597032"/>
    </source>
</evidence>
<dbReference type="Gene3D" id="1.10.287.130">
    <property type="match status" value="1"/>
</dbReference>
<evidence type="ECO:0000259" key="9">
    <source>
        <dbReference type="PROSITE" id="PS50109"/>
    </source>
</evidence>
<dbReference type="InterPro" id="IPR011110">
    <property type="entry name" value="Reg_prop"/>
</dbReference>
<dbReference type="InterPro" id="IPR003594">
    <property type="entry name" value="HATPase_dom"/>
</dbReference>
<gene>
    <name evidence="11" type="ORF">ACFQZW_11630</name>
</gene>
<name>A0ABW2Z7R9_9FLAO</name>
<dbReference type="InterPro" id="IPR009057">
    <property type="entry name" value="Homeodomain-like_sf"/>
</dbReference>
<dbReference type="SUPFAM" id="SSF52172">
    <property type="entry name" value="CheY-like"/>
    <property type="match status" value="1"/>
</dbReference>
<feature type="domain" description="Histidine kinase" evidence="9">
    <location>
        <begin position="850"/>
        <end position="1069"/>
    </location>
</feature>
<dbReference type="Gene3D" id="1.10.10.60">
    <property type="entry name" value="Homeodomain-like"/>
    <property type="match status" value="1"/>
</dbReference>
<dbReference type="InterPro" id="IPR018062">
    <property type="entry name" value="HTH_AraC-typ_CS"/>
</dbReference>
<dbReference type="InterPro" id="IPR036890">
    <property type="entry name" value="HATPase_C_sf"/>
</dbReference>
<dbReference type="Pfam" id="PF00072">
    <property type="entry name" value="Response_reg"/>
    <property type="match status" value="1"/>
</dbReference>
<dbReference type="SUPFAM" id="SSF47384">
    <property type="entry name" value="Homodimeric domain of signal transducing histidine kinase"/>
    <property type="match status" value="1"/>
</dbReference>
<evidence type="ECO:0000256" key="7">
    <source>
        <dbReference type="PROSITE-ProRule" id="PRU00169"/>
    </source>
</evidence>
<dbReference type="Pfam" id="PF12833">
    <property type="entry name" value="HTH_18"/>
    <property type="match status" value="1"/>
</dbReference>
<feature type="modified residue" description="4-aspartylphosphate" evidence="7">
    <location>
        <position position="1157"/>
    </location>
</feature>